<feature type="region of interest" description="Disordered" evidence="1">
    <location>
        <begin position="72"/>
        <end position="133"/>
    </location>
</feature>
<evidence type="ECO:0000256" key="1">
    <source>
        <dbReference type="SAM" id="MobiDB-lite"/>
    </source>
</evidence>
<evidence type="ECO:0000313" key="3">
    <source>
        <dbReference type="Proteomes" id="UP000719412"/>
    </source>
</evidence>
<gene>
    <name evidence="2" type="ORF">GEV33_005699</name>
</gene>
<proteinExistence type="predicted"/>
<sequence length="133" mass="15253">MQETRASHQQSLPELIQHIVQFNPQPSKRDIIYMAKSRKRQNRAERKQLQRGAKLLNPTSATRALLFLVNNHPKSDAATNDPKERRSWSELSPQITMTGPADPKEQRSWLELSPQMTMTGPADPKEQPLTNCR</sequence>
<organism evidence="2 3">
    <name type="scientific">Tenebrio molitor</name>
    <name type="common">Yellow mealworm beetle</name>
    <dbReference type="NCBI Taxonomy" id="7067"/>
    <lineage>
        <taxon>Eukaryota</taxon>
        <taxon>Metazoa</taxon>
        <taxon>Ecdysozoa</taxon>
        <taxon>Arthropoda</taxon>
        <taxon>Hexapoda</taxon>
        <taxon>Insecta</taxon>
        <taxon>Pterygota</taxon>
        <taxon>Neoptera</taxon>
        <taxon>Endopterygota</taxon>
        <taxon>Coleoptera</taxon>
        <taxon>Polyphaga</taxon>
        <taxon>Cucujiformia</taxon>
        <taxon>Tenebrionidae</taxon>
        <taxon>Tenebrio</taxon>
    </lineage>
</organism>
<accession>A0A8J6HMN8</accession>
<dbReference type="Proteomes" id="UP000719412">
    <property type="component" value="Unassembled WGS sequence"/>
</dbReference>
<protein>
    <submittedName>
        <fullName evidence="2">Uncharacterized protein</fullName>
    </submittedName>
</protein>
<dbReference type="AlphaFoldDB" id="A0A8J6HMN8"/>
<reference evidence="2" key="2">
    <citation type="submission" date="2021-08" db="EMBL/GenBank/DDBJ databases">
        <authorList>
            <person name="Eriksson T."/>
        </authorList>
    </citation>
    <scope>NUCLEOTIDE SEQUENCE</scope>
    <source>
        <strain evidence="2">Stoneville</strain>
        <tissue evidence="2">Whole head</tissue>
    </source>
</reference>
<reference evidence="2" key="1">
    <citation type="journal article" date="2020" name="J Insects Food Feed">
        <title>The yellow mealworm (Tenebrio molitor) genome: a resource for the emerging insects as food and feed industry.</title>
        <authorList>
            <person name="Eriksson T."/>
            <person name="Andere A."/>
            <person name="Kelstrup H."/>
            <person name="Emery V."/>
            <person name="Picard C."/>
        </authorList>
    </citation>
    <scope>NUCLEOTIDE SEQUENCE</scope>
    <source>
        <strain evidence="2">Stoneville</strain>
        <tissue evidence="2">Whole head</tissue>
    </source>
</reference>
<feature type="region of interest" description="Disordered" evidence="1">
    <location>
        <begin position="38"/>
        <end position="57"/>
    </location>
</feature>
<evidence type="ECO:0000313" key="2">
    <source>
        <dbReference type="EMBL" id="KAH0817092.1"/>
    </source>
</evidence>
<dbReference type="EMBL" id="JABDTM020020318">
    <property type="protein sequence ID" value="KAH0817092.1"/>
    <property type="molecule type" value="Genomic_DNA"/>
</dbReference>
<name>A0A8J6HMN8_TENMO</name>
<comment type="caution">
    <text evidence="2">The sequence shown here is derived from an EMBL/GenBank/DDBJ whole genome shotgun (WGS) entry which is preliminary data.</text>
</comment>
<keyword evidence="3" id="KW-1185">Reference proteome</keyword>